<reference evidence="11" key="2">
    <citation type="submission" date="2015-01" db="EMBL/GenBank/DDBJ databases">
        <title>Evolutionary Origins and Diversification of the Mycorrhizal Mutualists.</title>
        <authorList>
            <consortium name="DOE Joint Genome Institute"/>
            <consortium name="Mycorrhizal Genomics Consortium"/>
            <person name="Kohler A."/>
            <person name="Kuo A."/>
            <person name="Nagy L.G."/>
            <person name="Floudas D."/>
            <person name="Copeland A."/>
            <person name="Barry K.W."/>
            <person name="Cichocki N."/>
            <person name="Veneault-Fourrey C."/>
            <person name="LaButti K."/>
            <person name="Lindquist E.A."/>
            <person name="Lipzen A."/>
            <person name="Lundell T."/>
            <person name="Morin E."/>
            <person name="Murat C."/>
            <person name="Riley R."/>
            <person name="Ohm R."/>
            <person name="Sun H."/>
            <person name="Tunlid A."/>
            <person name="Henrissat B."/>
            <person name="Grigoriev I.V."/>
            <person name="Hibbett D.S."/>
            <person name="Martin F."/>
        </authorList>
    </citation>
    <scope>NUCLEOTIDE SEQUENCE [LARGE SCALE GENOMIC DNA]</scope>
    <source>
        <strain evidence="11">Marx 270</strain>
    </source>
</reference>
<sequence length="378" mass="41421">MSDKQKGEYHRALPDSRTQTTTALTALDERDRERSNPETSDQSVICKDLHSLLSLIYNLSTKLSLALNPSSPTYSASLPLLQDLAKHASGVVYCVSLLNEVQYGATFIKDTTNLVKGILESLRDLVQTFIDLAARDLPSTSGTTGEEYLVRTAALHHLITTAQGPNGIPKDNRSAVRQHWSVDKATLEDGLAEVSRMIEEAERDDASHPAEEEEDDDDGWDELGLGTNASLNKDELSRVKSVYPILRLTTLLHKRVFLDVISSTCTAPVSNVAYDSLLEQSHSLLEASDELVATLYSPQDPDSVCKEVAALMTVVAALRTRLQAFFPVDDGLDAQIKQLSVQDSPSPKPSKSVGKKWFDTCFDQISRLSANFISPSDG</sequence>
<keyword evidence="4" id="KW-0963">Cytoplasm</keyword>
<evidence type="ECO:0000256" key="5">
    <source>
        <dbReference type="ARBA" id="ARBA00023242"/>
    </source>
</evidence>
<dbReference type="PANTHER" id="PTHR15492">
    <property type="entry name" value="CYCLIN D1-BINDING PROTEIN 1"/>
    <property type="match status" value="1"/>
</dbReference>
<dbReference type="Pfam" id="PF13324">
    <property type="entry name" value="GCIP_N"/>
    <property type="match status" value="1"/>
</dbReference>
<dbReference type="GO" id="GO:0005634">
    <property type="term" value="C:nucleus"/>
    <property type="evidence" value="ECO:0007669"/>
    <property type="project" value="UniProtKB-SubCell"/>
</dbReference>
<dbReference type="STRING" id="870435.A0A0C3PH84"/>
<evidence type="ECO:0000259" key="9">
    <source>
        <dbReference type="Pfam" id="PF20936"/>
    </source>
</evidence>
<dbReference type="Pfam" id="PF20936">
    <property type="entry name" value="GCIP_C"/>
    <property type="match status" value="1"/>
</dbReference>
<reference evidence="10 11" key="1">
    <citation type="submission" date="2014-04" db="EMBL/GenBank/DDBJ databases">
        <authorList>
            <consortium name="DOE Joint Genome Institute"/>
            <person name="Kuo A."/>
            <person name="Kohler A."/>
            <person name="Costa M.D."/>
            <person name="Nagy L.G."/>
            <person name="Floudas D."/>
            <person name="Copeland A."/>
            <person name="Barry K.W."/>
            <person name="Cichocki N."/>
            <person name="Veneault-Fourrey C."/>
            <person name="LaButti K."/>
            <person name="Lindquist E.A."/>
            <person name="Lipzen A."/>
            <person name="Lundell T."/>
            <person name="Morin E."/>
            <person name="Murat C."/>
            <person name="Sun H."/>
            <person name="Tunlid A."/>
            <person name="Henrissat B."/>
            <person name="Grigoriev I.V."/>
            <person name="Hibbett D.S."/>
            <person name="Martin F."/>
            <person name="Nordberg H.P."/>
            <person name="Cantor M.N."/>
            <person name="Hua S.X."/>
        </authorList>
    </citation>
    <scope>NUCLEOTIDE SEQUENCE [LARGE SCALE GENOMIC DNA]</scope>
    <source>
        <strain evidence="10 11">Marx 270</strain>
    </source>
</reference>
<proteinExistence type="inferred from homology"/>
<protein>
    <submittedName>
        <fullName evidence="10">Uncharacterized protein</fullName>
    </submittedName>
</protein>
<dbReference type="Gene3D" id="1.20.1420.10">
    <property type="entry name" value="Talin, central domain"/>
    <property type="match status" value="1"/>
</dbReference>
<evidence type="ECO:0000256" key="7">
    <source>
        <dbReference type="SAM" id="MobiDB-lite"/>
    </source>
</evidence>
<feature type="compositionally biased region" description="Acidic residues" evidence="7">
    <location>
        <begin position="211"/>
        <end position="221"/>
    </location>
</feature>
<feature type="compositionally biased region" description="Basic and acidic residues" evidence="7">
    <location>
        <begin position="27"/>
        <end position="36"/>
    </location>
</feature>
<feature type="region of interest" description="Disordered" evidence="7">
    <location>
        <begin position="200"/>
        <end position="226"/>
    </location>
</feature>
<dbReference type="InterPro" id="IPR049318">
    <property type="entry name" value="GCIP_C"/>
</dbReference>
<feature type="domain" description="Cyclin-D1-binding protein 1-like N-terminal" evidence="8">
    <location>
        <begin position="48"/>
        <end position="199"/>
    </location>
</feature>
<dbReference type="InParanoid" id="A0A0C3PH84"/>
<gene>
    <name evidence="10" type="ORF">M404DRAFT_18838</name>
</gene>
<evidence type="ECO:0000256" key="4">
    <source>
        <dbReference type="ARBA" id="ARBA00022490"/>
    </source>
</evidence>
<dbReference type="OrthoDB" id="41588at2759"/>
<dbReference type="InterPro" id="IPR026907">
    <property type="entry name" value="GCIP-like"/>
</dbReference>
<dbReference type="AlphaFoldDB" id="A0A0C3PH84"/>
<evidence type="ECO:0000313" key="11">
    <source>
        <dbReference type="Proteomes" id="UP000054217"/>
    </source>
</evidence>
<dbReference type="EMBL" id="KN831946">
    <property type="protein sequence ID" value="KIO13360.1"/>
    <property type="molecule type" value="Genomic_DNA"/>
</dbReference>
<feature type="domain" description="Cyclin-D1-binding protein 1-like C-terminal" evidence="9">
    <location>
        <begin position="217"/>
        <end position="319"/>
    </location>
</feature>
<dbReference type="PANTHER" id="PTHR15492:SF1">
    <property type="entry name" value="CYCLIN-D1-BINDING PROTEIN 1"/>
    <property type="match status" value="1"/>
</dbReference>
<evidence type="ECO:0000259" key="8">
    <source>
        <dbReference type="Pfam" id="PF13324"/>
    </source>
</evidence>
<keyword evidence="5" id="KW-0539">Nucleus</keyword>
<dbReference type="GO" id="GO:0005737">
    <property type="term" value="C:cytoplasm"/>
    <property type="evidence" value="ECO:0007669"/>
    <property type="project" value="UniProtKB-SubCell"/>
</dbReference>
<evidence type="ECO:0000256" key="2">
    <source>
        <dbReference type="ARBA" id="ARBA00004496"/>
    </source>
</evidence>
<name>A0A0C3PH84_PISTI</name>
<feature type="compositionally biased region" description="Basic and acidic residues" evidence="7">
    <location>
        <begin position="200"/>
        <end position="210"/>
    </location>
</feature>
<keyword evidence="11" id="KW-1185">Reference proteome</keyword>
<feature type="compositionally biased region" description="Basic and acidic residues" evidence="7">
    <location>
        <begin position="1"/>
        <end position="14"/>
    </location>
</feature>
<keyword evidence="6" id="KW-0131">Cell cycle</keyword>
<comment type="similarity">
    <text evidence="3">Belongs to the CCNDBP1 family.</text>
</comment>
<comment type="subcellular location">
    <subcellularLocation>
        <location evidence="2">Cytoplasm</location>
    </subcellularLocation>
    <subcellularLocation>
        <location evidence="1">Nucleus</location>
    </subcellularLocation>
</comment>
<feature type="region of interest" description="Disordered" evidence="7">
    <location>
        <begin position="1"/>
        <end position="41"/>
    </location>
</feature>
<organism evidence="10 11">
    <name type="scientific">Pisolithus tinctorius Marx 270</name>
    <dbReference type="NCBI Taxonomy" id="870435"/>
    <lineage>
        <taxon>Eukaryota</taxon>
        <taxon>Fungi</taxon>
        <taxon>Dikarya</taxon>
        <taxon>Basidiomycota</taxon>
        <taxon>Agaricomycotina</taxon>
        <taxon>Agaricomycetes</taxon>
        <taxon>Agaricomycetidae</taxon>
        <taxon>Boletales</taxon>
        <taxon>Sclerodermatineae</taxon>
        <taxon>Pisolithaceae</taxon>
        <taxon>Pisolithus</taxon>
    </lineage>
</organism>
<evidence type="ECO:0000256" key="3">
    <source>
        <dbReference type="ARBA" id="ARBA00008940"/>
    </source>
</evidence>
<evidence type="ECO:0000313" key="10">
    <source>
        <dbReference type="EMBL" id="KIO13360.1"/>
    </source>
</evidence>
<evidence type="ECO:0000256" key="6">
    <source>
        <dbReference type="ARBA" id="ARBA00023306"/>
    </source>
</evidence>
<accession>A0A0C3PH84</accession>
<dbReference type="InterPro" id="IPR049317">
    <property type="entry name" value="GCIP-like_N"/>
</dbReference>
<dbReference type="HOGENOM" id="CLU_059613_0_0_1"/>
<evidence type="ECO:0000256" key="1">
    <source>
        <dbReference type="ARBA" id="ARBA00004123"/>
    </source>
</evidence>
<dbReference type="Proteomes" id="UP000054217">
    <property type="component" value="Unassembled WGS sequence"/>
</dbReference>
<dbReference type="Gene3D" id="1.20.1410.10">
    <property type="entry name" value="I/LWEQ domain"/>
    <property type="match status" value="1"/>
</dbReference>